<dbReference type="CDD" id="cd06464">
    <property type="entry name" value="ACD_sHsps-like"/>
    <property type="match status" value="1"/>
</dbReference>
<protein>
    <submittedName>
        <fullName evidence="5">Hsp20/alpha crystallin family protein</fullName>
    </submittedName>
</protein>
<dbReference type="PROSITE" id="PS01031">
    <property type="entry name" value="SHSP"/>
    <property type="match status" value="1"/>
</dbReference>
<comment type="similarity">
    <text evidence="1 2">Belongs to the small heat shock protein (HSP20) family.</text>
</comment>
<dbReference type="PATRIC" id="fig|1359168.3.peg.326"/>
<dbReference type="EMBL" id="LANP01000017">
    <property type="protein sequence ID" value="KJV55779.1"/>
    <property type="molecule type" value="Genomic_DNA"/>
</dbReference>
<evidence type="ECO:0000313" key="6">
    <source>
        <dbReference type="Proteomes" id="UP000033616"/>
    </source>
</evidence>
<dbReference type="PANTHER" id="PTHR11527">
    <property type="entry name" value="HEAT-SHOCK PROTEIN 20 FAMILY MEMBER"/>
    <property type="match status" value="1"/>
</dbReference>
<dbReference type="Gene3D" id="2.60.40.790">
    <property type="match status" value="1"/>
</dbReference>
<gene>
    <name evidence="5" type="ORF">OCHUTO_0708</name>
</gene>
<dbReference type="AlphaFoldDB" id="A0A0F3MMG3"/>
<dbReference type="OrthoDB" id="9808910at2"/>
<feature type="domain" description="SHSP" evidence="3">
    <location>
        <begin position="41"/>
        <end position="152"/>
    </location>
</feature>
<accession>A0A0F3MMG3</accession>
<sequence>MTFLTRRNKLDNRNNVRHDYLSNVLSDFLNEFSSFPSSLFYEDKSLSPRLDISETDTEYNLEIELPGVKQQDVDLKIDNNVLTIQGHKGEQSEEKEKNYCMRERYYGSFKRSISLPSNIDENNIGATFNHGILHIKIAKKEQNKARKIEIKN</sequence>
<name>A0A0F3MMG3_9RICK</name>
<dbReference type="STRING" id="1359168.OCHUTO_0708"/>
<keyword evidence="6" id="KW-1185">Reference proteome</keyword>
<dbReference type="PROSITE" id="PS51203">
    <property type="entry name" value="CS"/>
    <property type="match status" value="1"/>
</dbReference>
<dbReference type="InterPro" id="IPR002068">
    <property type="entry name" value="A-crystallin/Hsp20_dom"/>
</dbReference>
<evidence type="ECO:0000259" key="3">
    <source>
        <dbReference type="PROSITE" id="PS01031"/>
    </source>
</evidence>
<evidence type="ECO:0000256" key="1">
    <source>
        <dbReference type="PROSITE-ProRule" id="PRU00285"/>
    </source>
</evidence>
<reference evidence="5 6" key="1">
    <citation type="submission" date="2015-02" db="EMBL/GenBank/DDBJ databases">
        <title>Genome Sequencing of Rickettsiales.</title>
        <authorList>
            <person name="Daugherty S.C."/>
            <person name="Su Q."/>
            <person name="Abolude K."/>
            <person name="Beier-Sexton M."/>
            <person name="Carlyon J.A."/>
            <person name="Carter R."/>
            <person name="Day N.P."/>
            <person name="Dumler S.J."/>
            <person name="Dyachenko V."/>
            <person name="Godinez A."/>
            <person name="Kurtti T.J."/>
            <person name="Lichay M."/>
            <person name="Mullins K.E."/>
            <person name="Ott S."/>
            <person name="Pappas-Brown V."/>
            <person name="Paris D.H."/>
            <person name="Patel P."/>
            <person name="Richards A.L."/>
            <person name="Sadzewicz L."/>
            <person name="Sears K."/>
            <person name="Seidman D."/>
            <person name="Sengamalay N."/>
            <person name="Stenos J."/>
            <person name="Tallon L.J."/>
            <person name="Vincent G."/>
            <person name="Fraser C.M."/>
            <person name="Munderloh U."/>
            <person name="Dunning-Hotopp J.C."/>
        </authorList>
    </citation>
    <scope>NUCLEOTIDE SEQUENCE [LARGE SCALE GENOMIC DNA]</scope>
    <source>
        <strain evidence="5 6">Fuller</strain>
    </source>
</reference>
<evidence type="ECO:0000256" key="2">
    <source>
        <dbReference type="RuleBase" id="RU003616"/>
    </source>
</evidence>
<dbReference type="SUPFAM" id="SSF49764">
    <property type="entry name" value="HSP20-like chaperones"/>
    <property type="match status" value="1"/>
</dbReference>
<evidence type="ECO:0000259" key="4">
    <source>
        <dbReference type="PROSITE" id="PS51203"/>
    </source>
</evidence>
<organism evidence="5 6">
    <name type="scientific">Orientia chuto str. Dubai</name>
    <dbReference type="NCBI Taxonomy" id="1359168"/>
    <lineage>
        <taxon>Bacteria</taxon>
        <taxon>Pseudomonadati</taxon>
        <taxon>Pseudomonadota</taxon>
        <taxon>Alphaproteobacteria</taxon>
        <taxon>Rickettsiales</taxon>
        <taxon>Rickettsiaceae</taxon>
        <taxon>Rickettsieae</taxon>
        <taxon>Orientia</taxon>
    </lineage>
</organism>
<proteinExistence type="inferred from homology"/>
<dbReference type="InterPro" id="IPR007052">
    <property type="entry name" value="CS_dom"/>
</dbReference>
<dbReference type="InterPro" id="IPR008978">
    <property type="entry name" value="HSP20-like_chaperone"/>
</dbReference>
<feature type="domain" description="CS" evidence="4">
    <location>
        <begin position="45"/>
        <end position="149"/>
    </location>
</feature>
<comment type="caution">
    <text evidence="5">The sequence shown here is derived from an EMBL/GenBank/DDBJ whole genome shotgun (WGS) entry which is preliminary data.</text>
</comment>
<dbReference type="Pfam" id="PF00011">
    <property type="entry name" value="HSP20"/>
    <property type="match status" value="1"/>
</dbReference>
<dbReference type="Proteomes" id="UP000033616">
    <property type="component" value="Unassembled WGS sequence"/>
</dbReference>
<dbReference type="InterPro" id="IPR031107">
    <property type="entry name" value="Small_HSP"/>
</dbReference>
<evidence type="ECO:0000313" key="5">
    <source>
        <dbReference type="EMBL" id="KJV55779.1"/>
    </source>
</evidence>
<dbReference type="RefSeq" id="WP_045797359.1">
    <property type="nucleotide sequence ID" value="NZ_LANP01000017.1"/>
</dbReference>